<gene>
    <name evidence="2" type="ORF">BD31_I0694</name>
</gene>
<comment type="caution">
    <text evidence="2">The sequence shown here is derived from an EMBL/GenBank/DDBJ whole genome shotgun (WGS) entry which is preliminary data.</text>
</comment>
<evidence type="ECO:0000256" key="1">
    <source>
        <dbReference type="SAM" id="Phobius"/>
    </source>
</evidence>
<keyword evidence="1" id="KW-0812">Transmembrane</keyword>
<proteinExistence type="predicted"/>
<keyword evidence="1" id="KW-0472">Membrane</keyword>
<dbReference type="AlphaFoldDB" id="I3D154"/>
<keyword evidence="3" id="KW-1185">Reference proteome</keyword>
<reference evidence="2 3" key="1">
    <citation type="journal article" date="2012" name="J. Bacteriol.">
        <title>Genome sequence of "Candidatus Nitrosopumilus salaria" BD31, an ammonia-oxidizing archaeon from the San Francisco Bay estuary.</title>
        <authorList>
            <person name="Mosier A.C."/>
            <person name="Allen E.E."/>
            <person name="Kim M."/>
            <person name="Ferriera S."/>
            <person name="Francis C.A."/>
        </authorList>
    </citation>
    <scope>NUCLEOTIDE SEQUENCE [LARGE SCALE GENOMIC DNA]</scope>
    <source>
        <strain evidence="2 3">BD31</strain>
    </source>
</reference>
<evidence type="ECO:0000313" key="3">
    <source>
        <dbReference type="Proteomes" id="UP000003423"/>
    </source>
</evidence>
<evidence type="ECO:0000313" key="2">
    <source>
        <dbReference type="EMBL" id="EIJ65447.1"/>
    </source>
</evidence>
<dbReference type="Proteomes" id="UP000003423">
    <property type="component" value="Unassembled WGS sequence"/>
</dbReference>
<name>I3D154_9ARCH</name>
<keyword evidence="1" id="KW-1133">Transmembrane helix</keyword>
<organism evidence="2 3">
    <name type="scientific">Candidatus Nitrosopumilus salarius BD31</name>
    <dbReference type="NCBI Taxonomy" id="859350"/>
    <lineage>
        <taxon>Archaea</taxon>
        <taxon>Nitrososphaerota</taxon>
        <taxon>Nitrososphaeria</taxon>
        <taxon>Nitrosopumilales</taxon>
        <taxon>Nitrosopumilaceae</taxon>
        <taxon>Nitrosopumilus</taxon>
    </lineage>
</organism>
<dbReference type="PATRIC" id="fig|859350.6.peg.1458"/>
<feature type="transmembrane region" description="Helical" evidence="1">
    <location>
        <begin position="16"/>
        <end position="38"/>
    </location>
</feature>
<sequence length="52" mass="6072">MKIFSSLHDPKNEKHAIYYSMILLFIITTVTLLGNNVFEINYIVGTIMFEFT</sequence>
<accession>I3D154</accession>
<dbReference type="EMBL" id="AEXL02000120">
    <property type="protein sequence ID" value="EIJ65447.1"/>
    <property type="molecule type" value="Genomic_DNA"/>
</dbReference>
<protein>
    <submittedName>
        <fullName evidence="2">Uncharacterized protein</fullName>
    </submittedName>
</protein>